<feature type="compositionally biased region" description="Basic and acidic residues" evidence="1">
    <location>
        <begin position="114"/>
        <end position="136"/>
    </location>
</feature>
<feature type="compositionally biased region" description="Basic and acidic residues" evidence="1">
    <location>
        <begin position="32"/>
        <end position="53"/>
    </location>
</feature>
<keyword evidence="3" id="KW-1185">Reference proteome</keyword>
<feature type="compositionally biased region" description="Polar residues" evidence="1">
    <location>
        <begin position="142"/>
        <end position="156"/>
    </location>
</feature>
<reference evidence="2" key="1">
    <citation type="submission" date="2016-03" db="EMBL/GenBank/DDBJ databases">
        <title>Mechanisms controlling the formation of the plant cell surface in tip-growing cells are functionally conserved among land plants.</title>
        <authorList>
            <person name="Honkanen S."/>
            <person name="Jones V.A."/>
            <person name="Morieri G."/>
            <person name="Champion C."/>
            <person name="Hetherington A.J."/>
            <person name="Kelly S."/>
            <person name="Saint-Marcoux D."/>
            <person name="Proust H."/>
            <person name="Prescott H."/>
            <person name="Dolan L."/>
        </authorList>
    </citation>
    <scope>NUCLEOTIDE SEQUENCE [LARGE SCALE GENOMIC DNA]</scope>
    <source>
        <tissue evidence="2">Whole gametophyte</tissue>
    </source>
</reference>
<dbReference type="EMBL" id="LVLJ01004053">
    <property type="protein sequence ID" value="OAE18490.1"/>
    <property type="molecule type" value="Genomic_DNA"/>
</dbReference>
<evidence type="ECO:0000256" key="1">
    <source>
        <dbReference type="SAM" id="MobiDB-lite"/>
    </source>
</evidence>
<sequence>MGSTLGNIRALALDEERAIRRWHEWGACTSSEDARAGRGLRAEKRADREGSPVKEVWRKPCFTAIHLRHVPASKSRRHSYPVESVPMSATASAVGGAGPQAKGGTQGNRVVGLGDRKPSEERERDSEESQESEKRVGMAMMTVTQWPTTATRSSSPDVGKEIPTGDDSGCQWGAAEHELLPR</sequence>
<accession>A0A176VCB3</accession>
<name>A0A176VCB3_MARPO</name>
<gene>
    <name evidence="2" type="ORF">AXG93_163s1220</name>
</gene>
<evidence type="ECO:0000313" key="2">
    <source>
        <dbReference type="EMBL" id="OAE18490.1"/>
    </source>
</evidence>
<comment type="caution">
    <text evidence="2">The sequence shown here is derived from an EMBL/GenBank/DDBJ whole genome shotgun (WGS) entry which is preliminary data.</text>
</comment>
<dbReference type="AlphaFoldDB" id="A0A176VCB3"/>
<dbReference type="Proteomes" id="UP000077202">
    <property type="component" value="Unassembled WGS sequence"/>
</dbReference>
<proteinExistence type="predicted"/>
<organism evidence="2 3">
    <name type="scientific">Marchantia polymorpha subsp. ruderalis</name>
    <dbReference type="NCBI Taxonomy" id="1480154"/>
    <lineage>
        <taxon>Eukaryota</taxon>
        <taxon>Viridiplantae</taxon>
        <taxon>Streptophyta</taxon>
        <taxon>Embryophyta</taxon>
        <taxon>Marchantiophyta</taxon>
        <taxon>Marchantiopsida</taxon>
        <taxon>Marchantiidae</taxon>
        <taxon>Marchantiales</taxon>
        <taxon>Marchantiaceae</taxon>
        <taxon>Marchantia</taxon>
    </lineage>
</organism>
<evidence type="ECO:0000313" key="3">
    <source>
        <dbReference type="Proteomes" id="UP000077202"/>
    </source>
</evidence>
<feature type="region of interest" description="Disordered" evidence="1">
    <location>
        <begin position="72"/>
        <end position="182"/>
    </location>
</feature>
<protein>
    <submittedName>
        <fullName evidence="2">Uncharacterized protein</fullName>
    </submittedName>
</protein>
<feature type="region of interest" description="Disordered" evidence="1">
    <location>
        <begin position="31"/>
        <end position="53"/>
    </location>
</feature>